<dbReference type="SUPFAM" id="SSF46626">
    <property type="entry name" value="Cytochrome c"/>
    <property type="match status" value="1"/>
</dbReference>
<dbReference type="InterPro" id="IPR036909">
    <property type="entry name" value="Cyt_c-like_dom_sf"/>
</dbReference>
<reference evidence="1 2" key="1">
    <citation type="submission" date="2016-11" db="EMBL/GenBank/DDBJ databases">
        <authorList>
            <person name="Jaros S."/>
            <person name="Januszkiewicz K."/>
            <person name="Wedrychowicz H."/>
        </authorList>
    </citation>
    <scope>NUCLEOTIDE SEQUENCE [LARGE SCALE GENOMIC DNA]</scope>
    <source>
        <strain evidence="1 2">DSM 19557</strain>
    </source>
</reference>
<protein>
    <submittedName>
        <fullName evidence="1">Sulfite dehydrogenase (Cytochrome) subunit SorB</fullName>
    </submittedName>
</protein>
<dbReference type="OrthoDB" id="15625at2"/>
<dbReference type="RefSeq" id="WP_079653846.1">
    <property type="nucleotide sequence ID" value="NZ_LT670846.1"/>
</dbReference>
<dbReference type="Gene3D" id="1.10.760.10">
    <property type="entry name" value="Cytochrome c-like domain"/>
    <property type="match status" value="1"/>
</dbReference>
<proteinExistence type="predicted"/>
<evidence type="ECO:0000313" key="1">
    <source>
        <dbReference type="EMBL" id="SHK33331.1"/>
    </source>
</evidence>
<sequence>MRKLIWLGLMAISVVCFSGEESIRLKDGPGKELVMNSCATCHSLDYIQMNSVFMNKKQWEATVNKMVKTFKAPVDEKDIPAIVEYLTNFYGVRQ</sequence>
<keyword evidence="2" id="KW-1185">Reference proteome</keyword>
<evidence type="ECO:0000313" key="2">
    <source>
        <dbReference type="Proteomes" id="UP000189810"/>
    </source>
</evidence>
<dbReference type="EMBL" id="LT670846">
    <property type="protein sequence ID" value="SHK33331.1"/>
    <property type="molecule type" value="Genomic_DNA"/>
</dbReference>
<dbReference type="GO" id="GO:0009055">
    <property type="term" value="F:electron transfer activity"/>
    <property type="evidence" value="ECO:0007669"/>
    <property type="project" value="InterPro"/>
</dbReference>
<organism evidence="1 2">
    <name type="scientific">Thermocrinis minervae</name>
    <dbReference type="NCBI Taxonomy" id="381751"/>
    <lineage>
        <taxon>Bacteria</taxon>
        <taxon>Pseudomonadati</taxon>
        <taxon>Aquificota</taxon>
        <taxon>Aquificia</taxon>
        <taxon>Aquificales</taxon>
        <taxon>Aquificaceae</taxon>
        <taxon>Thermocrinis</taxon>
    </lineage>
</organism>
<dbReference type="GO" id="GO:0020037">
    <property type="term" value="F:heme binding"/>
    <property type="evidence" value="ECO:0007669"/>
    <property type="project" value="InterPro"/>
</dbReference>
<name>A0A1M6RLG0_9AQUI</name>
<dbReference type="Proteomes" id="UP000189810">
    <property type="component" value="Chromosome I"/>
</dbReference>
<gene>
    <name evidence="1" type="ORF">SAMN05444391_0698</name>
</gene>
<accession>A0A1M6RLG0</accession>
<dbReference type="STRING" id="381751.SAMN05444391_0698"/>
<dbReference type="AlphaFoldDB" id="A0A1M6RLG0"/>